<dbReference type="EMBL" id="WUEY01000002">
    <property type="protein sequence ID" value="NEI68726.1"/>
    <property type="molecule type" value="Genomic_DNA"/>
</dbReference>
<reference evidence="2 3" key="1">
    <citation type="submission" date="2019-12" db="EMBL/GenBank/DDBJ databases">
        <title>Rhizobium genotypes associated with high levels of biological nitrogen fixation by grain legumes in a temperate-maritime cropping system.</title>
        <authorList>
            <person name="Maluk M."/>
            <person name="Francesc Ferrando Molina F."/>
            <person name="Lopez Del Egido L."/>
            <person name="Lafos M."/>
            <person name="Langarica-Fuentes A."/>
            <person name="Gebre Yohannes G."/>
            <person name="Young M.W."/>
            <person name="Martin P."/>
            <person name="Gantlett R."/>
            <person name="Kenicer G."/>
            <person name="Hawes C."/>
            <person name="Begg G.S."/>
            <person name="Quilliam R.S."/>
            <person name="Squire G.R."/>
            <person name="Poole P.S."/>
            <person name="Young P.W."/>
            <person name="Iannetta P.M."/>
            <person name="James E.K."/>
        </authorList>
    </citation>
    <scope>NUCLEOTIDE SEQUENCE [LARGE SCALE GENOMIC DNA]</scope>
    <source>
        <strain evidence="2 3">JHI1118</strain>
    </source>
</reference>
<evidence type="ECO:0000313" key="2">
    <source>
        <dbReference type="EMBL" id="NEI74323.1"/>
    </source>
</evidence>
<feature type="non-terminal residue" evidence="2">
    <location>
        <position position="1"/>
    </location>
</feature>
<protein>
    <submittedName>
        <fullName evidence="2">Gfo/Idh/MocA family oxidoreductase</fullName>
    </submittedName>
</protein>
<comment type="caution">
    <text evidence="2">The sequence shown here is derived from an EMBL/GenBank/DDBJ whole genome shotgun (WGS) entry which is preliminary data.</text>
</comment>
<proteinExistence type="predicted"/>
<dbReference type="AlphaFoldDB" id="A0A6L9UED1"/>
<organism evidence="2 3">
    <name type="scientific">Rhizobium lusitanum</name>
    <dbReference type="NCBI Taxonomy" id="293958"/>
    <lineage>
        <taxon>Bacteria</taxon>
        <taxon>Pseudomonadati</taxon>
        <taxon>Pseudomonadota</taxon>
        <taxon>Alphaproteobacteria</taxon>
        <taxon>Hyphomicrobiales</taxon>
        <taxon>Rhizobiaceae</taxon>
        <taxon>Rhizobium/Agrobacterium group</taxon>
        <taxon>Rhizobium</taxon>
    </lineage>
</organism>
<evidence type="ECO:0000313" key="3">
    <source>
        <dbReference type="Proteomes" id="UP000483035"/>
    </source>
</evidence>
<accession>A0A6L9UED1</accession>
<evidence type="ECO:0000313" key="1">
    <source>
        <dbReference type="EMBL" id="NEI68726.1"/>
    </source>
</evidence>
<sequence>DAPWRYSLREGAKGVQLAELAQKSWAERRWIDVPSLAAR</sequence>
<gene>
    <name evidence="1" type="ORF">GR212_04010</name>
    <name evidence="2" type="ORF">GR212_32730</name>
</gene>
<name>A0A6L9UED1_9HYPH</name>
<dbReference type="EMBL" id="WUEY01000029">
    <property type="protein sequence ID" value="NEI74323.1"/>
    <property type="molecule type" value="Genomic_DNA"/>
</dbReference>
<dbReference type="Proteomes" id="UP000483035">
    <property type="component" value="Unassembled WGS sequence"/>
</dbReference>